<evidence type="ECO:0008006" key="6">
    <source>
        <dbReference type="Google" id="ProtNLM"/>
    </source>
</evidence>
<dbReference type="RefSeq" id="WP_090401039.1">
    <property type="nucleotide sequence ID" value="NZ_CAUSAB010000003.1"/>
</dbReference>
<dbReference type="EMBL" id="VFES01000002">
    <property type="protein sequence ID" value="TWR68997.1"/>
    <property type="molecule type" value="Genomic_DNA"/>
</dbReference>
<dbReference type="Proteomes" id="UP000317267">
    <property type="component" value="Unassembled WGS sequence"/>
</dbReference>
<evidence type="ECO:0000313" key="4">
    <source>
        <dbReference type="Proteomes" id="UP000198740"/>
    </source>
</evidence>
<dbReference type="AlphaFoldDB" id="A0A1H1CRH9"/>
<gene>
    <name evidence="3" type="ORF">FIV39_04830</name>
    <name evidence="2" type="ORF">SAMN04490186_1438</name>
</gene>
<keyword evidence="4" id="KW-1185">Reference proteome</keyword>
<feature type="signal peptide" evidence="1">
    <location>
        <begin position="1"/>
        <end position="25"/>
    </location>
</feature>
<dbReference type="EMBL" id="FNKM01000002">
    <property type="protein sequence ID" value="SDQ66865.1"/>
    <property type="molecule type" value="Genomic_DNA"/>
</dbReference>
<protein>
    <recommendedName>
        <fullName evidence="6">PepSY domain-containing protein</fullName>
    </recommendedName>
</protein>
<comment type="caution">
    <text evidence="3">The sequence shown here is derived from an EMBL/GenBank/DDBJ whole genome shotgun (WGS) entry which is preliminary data.</text>
</comment>
<sequence length="98" mass="10918">MTRPLTRINLALALAATLCFGNAHAANEELAQEVKESIQEQWDKDTSPGENTVKEVTLIKKGHNKYRGLLEVDGPDGHETLSVDVMVDEDNMIWEIVD</sequence>
<reference evidence="2 4" key="1">
    <citation type="submission" date="2016-10" db="EMBL/GenBank/DDBJ databases">
        <authorList>
            <person name="Varghese N."/>
            <person name="Submissions S."/>
        </authorList>
    </citation>
    <scope>NUCLEOTIDE SEQUENCE [LARGE SCALE GENOMIC DNA]</scope>
    <source>
        <strain evidence="2 4">BS2976</strain>
    </source>
</reference>
<feature type="chain" id="PRO_5044371220" description="PepSY domain-containing protein" evidence="1">
    <location>
        <begin position="26"/>
        <end position="98"/>
    </location>
</feature>
<reference evidence="3 5" key="2">
    <citation type="submission" date="2019-06" db="EMBL/GenBank/DDBJ databases">
        <title>Pseudomonas bimorpha sp. nov. isolated from bovine raw milk and skim milk concentrate.</title>
        <authorList>
            <person name="Hofmann K."/>
            <person name="Huptas C."/>
            <person name="Doll E."/>
            <person name="Scherer S."/>
            <person name="Wenning M."/>
        </authorList>
    </citation>
    <scope>NUCLEOTIDE SEQUENCE [LARGE SCALE GENOMIC DNA]</scope>
    <source>
        <strain evidence="3 5">DSM 17515</strain>
    </source>
</reference>
<evidence type="ECO:0000313" key="3">
    <source>
        <dbReference type="EMBL" id="TWR68997.1"/>
    </source>
</evidence>
<organism evidence="3 5">
    <name type="scientific">Pseudomonas grimontii</name>
    <dbReference type="NCBI Taxonomy" id="129847"/>
    <lineage>
        <taxon>Bacteria</taxon>
        <taxon>Pseudomonadati</taxon>
        <taxon>Pseudomonadota</taxon>
        <taxon>Gammaproteobacteria</taxon>
        <taxon>Pseudomonadales</taxon>
        <taxon>Pseudomonadaceae</taxon>
        <taxon>Pseudomonas</taxon>
    </lineage>
</organism>
<keyword evidence="1" id="KW-0732">Signal</keyword>
<name>A0A1H1CRH9_9PSED</name>
<evidence type="ECO:0000256" key="1">
    <source>
        <dbReference type="SAM" id="SignalP"/>
    </source>
</evidence>
<accession>A0A1H1CRH9</accession>
<evidence type="ECO:0000313" key="2">
    <source>
        <dbReference type="EMBL" id="SDQ66865.1"/>
    </source>
</evidence>
<proteinExistence type="predicted"/>
<dbReference type="Proteomes" id="UP000198740">
    <property type="component" value="Unassembled WGS sequence"/>
</dbReference>
<dbReference type="OrthoDB" id="7025507at2"/>
<evidence type="ECO:0000313" key="5">
    <source>
        <dbReference type="Proteomes" id="UP000317267"/>
    </source>
</evidence>